<keyword evidence="3" id="KW-1185">Reference proteome</keyword>
<evidence type="ECO:0000313" key="3">
    <source>
        <dbReference type="Proteomes" id="UP000664859"/>
    </source>
</evidence>
<reference evidence="2" key="1">
    <citation type="submission" date="2021-02" db="EMBL/GenBank/DDBJ databases">
        <title>First Annotated Genome of the Yellow-green Alga Tribonema minus.</title>
        <authorList>
            <person name="Mahan K.M."/>
        </authorList>
    </citation>
    <scope>NUCLEOTIDE SEQUENCE</scope>
    <source>
        <strain evidence="2">UTEX B ZZ1240</strain>
    </source>
</reference>
<dbReference type="AlphaFoldDB" id="A0A836C7Z4"/>
<sequence>MMSPRMVANAARTILAPSPAASAGGGSSSAGGASGGGGTSVDRPFPEQFMTLLVPSSSVDWGRLSGGLGMFNATAEGHGEGWLEIGCHVVSARVVQGVSFVV</sequence>
<feature type="compositionally biased region" description="Gly residues" evidence="1">
    <location>
        <begin position="23"/>
        <end position="39"/>
    </location>
</feature>
<evidence type="ECO:0000313" key="2">
    <source>
        <dbReference type="EMBL" id="KAG5174896.1"/>
    </source>
</evidence>
<dbReference type="Proteomes" id="UP000664859">
    <property type="component" value="Unassembled WGS sequence"/>
</dbReference>
<gene>
    <name evidence="2" type="ORF">JKP88DRAFT_229620</name>
</gene>
<accession>A0A836C7Z4</accession>
<name>A0A836C7Z4_9STRA</name>
<comment type="caution">
    <text evidence="2">The sequence shown here is derived from an EMBL/GenBank/DDBJ whole genome shotgun (WGS) entry which is preliminary data.</text>
</comment>
<organism evidence="2 3">
    <name type="scientific">Tribonema minus</name>
    <dbReference type="NCBI Taxonomy" id="303371"/>
    <lineage>
        <taxon>Eukaryota</taxon>
        <taxon>Sar</taxon>
        <taxon>Stramenopiles</taxon>
        <taxon>Ochrophyta</taxon>
        <taxon>PX clade</taxon>
        <taxon>Xanthophyceae</taxon>
        <taxon>Tribonematales</taxon>
        <taxon>Tribonemataceae</taxon>
        <taxon>Tribonema</taxon>
    </lineage>
</organism>
<protein>
    <submittedName>
        <fullName evidence="2">Uncharacterized protein</fullName>
    </submittedName>
</protein>
<proteinExistence type="predicted"/>
<feature type="region of interest" description="Disordered" evidence="1">
    <location>
        <begin position="18"/>
        <end position="43"/>
    </location>
</feature>
<evidence type="ECO:0000256" key="1">
    <source>
        <dbReference type="SAM" id="MobiDB-lite"/>
    </source>
</evidence>
<feature type="non-terminal residue" evidence="2">
    <location>
        <position position="102"/>
    </location>
</feature>
<dbReference type="EMBL" id="JAFCMP010000557">
    <property type="protein sequence ID" value="KAG5174896.1"/>
    <property type="molecule type" value="Genomic_DNA"/>
</dbReference>